<organism evidence="5 6">
    <name type="scientific">Botryosphaeria dothidea</name>
    <dbReference type="NCBI Taxonomy" id="55169"/>
    <lineage>
        <taxon>Eukaryota</taxon>
        <taxon>Fungi</taxon>
        <taxon>Dikarya</taxon>
        <taxon>Ascomycota</taxon>
        <taxon>Pezizomycotina</taxon>
        <taxon>Dothideomycetes</taxon>
        <taxon>Dothideomycetes incertae sedis</taxon>
        <taxon>Botryosphaeriales</taxon>
        <taxon>Botryosphaeriaceae</taxon>
        <taxon>Botryosphaeria</taxon>
    </lineage>
</organism>
<evidence type="ECO:0008006" key="7">
    <source>
        <dbReference type="Google" id="ProtNLM"/>
    </source>
</evidence>
<dbReference type="InterPro" id="IPR050745">
    <property type="entry name" value="Multifunctional_regulatory"/>
</dbReference>
<feature type="repeat" description="ANK" evidence="3">
    <location>
        <begin position="261"/>
        <end position="293"/>
    </location>
</feature>
<keyword evidence="2 3" id="KW-0040">ANK repeat</keyword>
<keyword evidence="6" id="KW-1185">Reference proteome</keyword>
<dbReference type="EMBL" id="WWBZ02000033">
    <property type="protein sequence ID" value="KAF4306954.1"/>
    <property type="molecule type" value="Genomic_DNA"/>
</dbReference>
<dbReference type="AlphaFoldDB" id="A0A8H4N153"/>
<dbReference type="Pfam" id="PF12796">
    <property type="entry name" value="Ank_2"/>
    <property type="match status" value="1"/>
</dbReference>
<comment type="caution">
    <text evidence="5">The sequence shown here is derived from an EMBL/GenBank/DDBJ whole genome shotgun (WGS) entry which is preliminary data.</text>
</comment>
<gene>
    <name evidence="5" type="ORF">GTA08_BOTSDO06010</name>
</gene>
<dbReference type="Gene3D" id="1.25.40.20">
    <property type="entry name" value="Ankyrin repeat-containing domain"/>
    <property type="match status" value="2"/>
</dbReference>
<name>A0A8H4N153_9PEZI</name>
<feature type="repeat" description="ANK" evidence="3">
    <location>
        <begin position="228"/>
        <end position="260"/>
    </location>
</feature>
<dbReference type="InterPro" id="IPR002110">
    <property type="entry name" value="Ankyrin_rpt"/>
</dbReference>
<dbReference type="SMART" id="SM00248">
    <property type="entry name" value="ANK"/>
    <property type="match status" value="5"/>
</dbReference>
<feature type="region of interest" description="Disordered" evidence="4">
    <location>
        <begin position="286"/>
        <end position="305"/>
    </location>
</feature>
<dbReference type="PANTHER" id="PTHR24189:SF50">
    <property type="entry name" value="ANKYRIN REPEAT AND SOCS BOX PROTEIN 2"/>
    <property type="match status" value="1"/>
</dbReference>
<evidence type="ECO:0000256" key="3">
    <source>
        <dbReference type="PROSITE-ProRule" id="PRU00023"/>
    </source>
</evidence>
<evidence type="ECO:0000313" key="5">
    <source>
        <dbReference type="EMBL" id="KAF4306954.1"/>
    </source>
</evidence>
<dbReference type="GO" id="GO:0005634">
    <property type="term" value="C:nucleus"/>
    <property type="evidence" value="ECO:0007669"/>
    <property type="project" value="TreeGrafter"/>
</dbReference>
<evidence type="ECO:0000256" key="1">
    <source>
        <dbReference type="ARBA" id="ARBA00022737"/>
    </source>
</evidence>
<evidence type="ECO:0000313" key="6">
    <source>
        <dbReference type="Proteomes" id="UP000572817"/>
    </source>
</evidence>
<reference evidence="5" key="1">
    <citation type="submission" date="2020-04" db="EMBL/GenBank/DDBJ databases">
        <title>Genome Assembly and Annotation of Botryosphaeria dothidea sdau 11-99, a Latent Pathogen of Apple Fruit Ring Rot in China.</title>
        <authorList>
            <person name="Yu C."/>
            <person name="Diao Y."/>
            <person name="Lu Q."/>
            <person name="Zhao J."/>
            <person name="Cui S."/>
            <person name="Peng C."/>
            <person name="He B."/>
            <person name="Liu H."/>
        </authorList>
    </citation>
    <scope>NUCLEOTIDE SEQUENCE [LARGE SCALE GENOMIC DNA]</scope>
    <source>
        <strain evidence="5">Sdau11-99</strain>
    </source>
</reference>
<evidence type="ECO:0000256" key="4">
    <source>
        <dbReference type="SAM" id="MobiDB-lite"/>
    </source>
</evidence>
<dbReference type="Proteomes" id="UP000572817">
    <property type="component" value="Unassembled WGS sequence"/>
</dbReference>
<dbReference type="InterPro" id="IPR036770">
    <property type="entry name" value="Ankyrin_rpt-contain_sf"/>
</dbReference>
<keyword evidence="1" id="KW-0677">Repeat</keyword>
<dbReference type="PANTHER" id="PTHR24189">
    <property type="entry name" value="MYOTROPHIN"/>
    <property type="match status" value="1"/>
</dbReference>
<dbReference type="OrthoDB" id="539213at2759"/>
<dbReference type="SUPFAM" id="SSF48403">
    <property type="entry name" value="Ankyrin repeat"/>
    <property type="match status" value="1"/>
</dbReference>
<protein>
    <recommendedName>
        <fullName evidence="7">Ankyrin repeat protein</fullName>
    </recommendedName>
</protein>
<dbReference type="GO" id="GO:0005737">
    <property type="term" value="C:cytoplasm"/>
    <property type="evidence" value="ECO:0007669"/>
    <property type="project" value="TreeGrafter"/>
</dbReference>
<accession>A0A8H4N153</accession>
<evidence type="ECO:0000256" key="2">
    <source>
        <dbReference type="ARBA" id="ARBA00023043"/>
    </source>
</evidence>
<dbReference type="PROSITE" id="PS50297">
    <property type="entry name" value="ANK_REP_REGION"/>
    <property type="match status" value="1"/>
</dbReference>
<proteinExistence type="predicted"/>
<dbReference type="PROSITE" id="PS50088">
    <property type="entry name" value="ANK_REPEAT"/>
    <property type="match status" value="2"/>
</dbReference>
<sequence length="317" mass="34180">MSSPLDIAVEAAQKGDLDKIKELLDGDILIKNSKKLHDQLASGITNYGELDHDDYGALCRLLRASSDRGQADVLRHLLQRYPLPTMEGDGGWIVDNVITCGSVECLQILIDRDPNLPKLTFSGHINEALWGAISHWNRASALGMTELLLKHGAGPHTFRHINEMTPIERAIALSEFPEMRTLLEQYGARCDDDGYLLATAAAQGFLASVRRMVEGGAHVDAWGRRPGNPGTPLQNAVAGRNLDVVEYLLGAGADVNKPSVGGRTPLFQAVTGGWLDGARVLVRAGADPTQPSVDGRTPLEEAEGKGDADILKLLRSV</sequence>